<feature type="domain" description="DUF58" evidence="1">
    <location>
        <begin position="42"/>
        <end position="251"/>
    </location>
</feature>
<dbReference type="STRING" id="1817895.AUJ95_08265"/>
<sequence length="295" mass="34444">MLSKDIIKKIRQIEINSNRLVNQLFAGGYHSVFKGQGIEFYEVREYQPGDDIRTIDWNVTARLGSPYIKKYIEERQRTIILMVDVSSSLDFGSLAKTKNDIATEIAALLAFSAIRNNDLVGLLLFSDRIEKFIPPKKGRKHVLRIIRDILCFKKEGKGTDISQAVKYLSRVMQKKAVLFLISDFLFDNYEKSLNLISRKHDLIPIIIKDRFEKKLPQRVGIVYFEDPETQDILPFDLSDSEVKGRYIKMVEQDIFNRKKYLQSIKADVVELSTDGEYIKPLSLFFRKRERRMQYS</sequence>
<protein>
    <recommendedName>
        <fullName evidence="1">DUF58 domain-containing protein</fullName>
    </recommendedName>
</protein>
<dbReference type="PANTHER" id="PTHR33608">
    <property type="entry name" value="BLL2464 PROTEIN"/>
    <property type="match status" value="1"/>
</dbReference>
<gene>
    <name evidence="2" type="ORF">AUJ95_08265</name>
</gene>
<dbReference type="InterPro" id="IPR002881">
    <property type="entry name" value="DUF58"/>
</dbReference>
<dbReference type="Proteomes" id="UP000183085">
    <property type="component" value="Unassembled WGS sequence"/>
</dbReference>
<dbReference type="SUPFAM" id="SSF53300">
    <property type="entry name" value="vWA-like"/>
    <property type="match status" value="1"/>
</dbReference>
<dbReference type="EMBL" id="MNYI01000213">
    <property type="protein sequence ID" value="OIP37354.1"/>
    <property type="molecule type" value="Genomic_DNA"/>
</dbReference>
<dbReference type="AlphaFoldDB" id="A0A1J5DYD8"/>
<organism evidence="2 3">
    <name type="scientific">Candidatus Desantisbacteria bacterium CG2_30_40_21</name>
    <dbReference type="NCBI Taxonomy" id="1817895"/>
    <lineage>
        <taxon>Bacteria</taxon>
        <taxon>Candidatus Desantisiibacteriota</taxon>
    </lineage>
</organism>
<accession>A0A1J5DYD8</accession>
<comment type="caution">
    <text evidence="2">The sequence shown here is derived from an EMBL/GenBank/DDBJ whole genome shotgun (WGS) entry which is preliminary data.</text>
</comment>
<proteinExistence type="predicted"/>
<dbReference type="Pfam" id="PF01882">
    <property type="entry name" value="DUF58"/>
    <property type="match status" value="1"/>
</dbReference>
<dbReference type="InterPro" id="IPR036465">
    <property type="entry name" value="vWFA_dom_sf"/>
</dbReference>
<evidence type="ECO:0000313" key="3">
    <source>
        <dbReference type="Proteomes" id="UP000183085"/>
    </source>
</evidence>
<evidence type="ECO:0000259" key="1">
    <source>
        <dbReference type="Pfam" id="PF01882"/>
    </source>
</evidence>
<evidence type="ECO:0000313" key="2">
    <source>
        <dbReference type="EMBL" id="OIP37354.1"/>
    </source>
</evidence>
<name>A0A1J5DYD8_9BACT</name>
<reference evidence="2 3" key="1">
    <citation type="journal article" date="2016" name="Environ. Microbiol.">
        <title>Genomic resolution of a cold subsurface aquifer community provides metabolic insights for novel microbes adapted to high CO concentrations.</title>
        <authorList>
            <person name="Probst A.J."/>
            <person name="Castelle C.J."/>
            <person name="Singh A."/>
            <person name="Brown C.T."/>
            <person name="Anantharaman K."/>
            <person name="Sharon I."/>
            <person name="Hug L.A."/>
            <person name="Burstein D."/>
            <person name="Emerson J.B."/>
            <person name="Thomas B.C."/>
            <person name="Banfield J.F."/>
        </authorList>
    </citation>
    <scope>NUCLEOTIDE SEQUENCE [LARGE SCALE GENOMIC DNA]</scope>
    <source>
        <strain evidence="2">CG2_30_40_21</strain>
    </source>
</reference>
<dbReference type="PANTHER" id="PTHR33608:SF6">
    <property type="entry name" value="BLL2464 PROTEIN"/>
    <property type="match status" value="1"/>
</dbReference>
<dbReference type="Gene3D" id="3.40.50.410">
    <property type="entry name" value="von Willebrand factor, type A domain"/>
    <property type="match status" value="1"/>
</dbReference>